<gene>
    <name evidence="1" type="ORF">C7B65_26085</name>
</gene>
<keyword evidence="2" id="KW-1185">Reference proteome</keyword>
<evidence type="ECO:0000313" key="2">
    <source>
        <dbReference type="Proteomes" id="UP000238634"/>
    </source>
</evidence>
<dbReference type="AlphaFoldDB" id="A0A2T1D2H6"/>
<dbReference type="Proteomes" id="UP000238634">
    <property type="component" value="Unassembled WGS sequence"/>
</dbReference>
<accession>A0A2T1D2H6</accession>
<organism evidence="1 2">
    <name type="scientific">Phormidesmis priestleyi ULC007</name>
    <dbReference type="NCBI Taxonomy" id="1920490"/>
    <lineage>
        <taxon>Bacteria</taxon>
        <taxon>Bacillati</taxon>
        <taxon>Cyanobacteriota</taxon>
        <taxon>Cyanophyceae</taxon>
        <taxon>Leptolyngbyales</taxon>
        <taxon>Leptolyngbyaceae</taxon>
        <taxon>Phormidesmis</taxon>
    </lineage>
</organism>
<comment type="caution">
    <text evidence="1">The sequence shown here is derived from an EMBL/GenBank/DDBJ whole genome shotgun (WGS) entry which is preliminary data.</text>
</comment>
<name>A0A2T1D2H6_9CYAN</name>
<evidence type="ECO:0000313" key="1">
    <source>
        <dbReference type="EMBL" id="PSB14676.1"/>
    </source>
</evidence>
<protein>
    <submittedName>
        <fullName evidence="1">Uncharacterized protein</fullName>
    </submittedName>
</protein>
<reference evidence="1 2" key="2">
    <citation type="submission" date="2018-03" db="EMBL/GenBank/DDBJ databases">
        <title>The ancient ancestry and fast evolution of plastids.</title>
        <authorList>
            <person name="Moore K.R."/>
            <person name="Magnabosco C."/>
            <person name="Momper L."/>
            <person name="Gold D.A."/>
            <person name="Bosak T."/>
            <person name="Fournier G.P."/>
        </authorList>
    </citation>
    <scope>NUCLEOTIDE SEQUENCE [LARGE SCALE GENOMIC DNA]</scope>
    <source>
        <strain evidence="1 2">ULC007</strain>
    </source>
</reference>
<sequence>MSRILKKLRTVYPFLKLVDCDGCQGNEDLGMTLKNVPNIQPAKKLNSITLIDEFRVPYMMIDFS</sequence>
<reference evidence="1 2" key="1">
    <citation type="submission" date="2018-02" db="EMBL/GenBank/DDBJ databases">
        <authorList>
            <person name="Cohen D.B."/>
            <person name="Kent A.D."/>
        </authorList>
    </citation>
    <scope>NUCLEOTIDE SEQUENCE [LARGE SCALE GENOMIC DNA]</scope>
    <source>
        <strain evidence="1 2">ULC007</strain>
    </source>
</reference>
<proteinExistence type="predicted"/>
<dbReference type="EMBL" id="PVWG01000081">
    <property type="protein sequence ID" value="PSB14676.1"/>
    <property type="molecule type" value="Genomic_DNA"/>
</dbReference>